<accession>A0A2A2LAY9</accession>
<dbReference type="AlphaFoldDB" id="A0A2A2LAY9"/>
<feature type="compositionally biased region" description="Basic and acidic residues" evidence="1">
    <location>
        <begin position="22"/>
        <end position="52"/>
    </location>
</feature>
<evidence type="ECO:0000313" key="3">
    <source>
        <dbReference type="Proteomes" id="UP000218231"/>
    </source>
</evidence>
<protein>
    <submittedName>
        <fullName evidence="2">Uncharacterized protein</fullName>
    </submittedName>
</protein>
<keyword evidence="3" id="KW-1185">Reference proteome</keyword>
<evidence type="ECO:0000256" key="1">
    <source>
        <dbReference type="SAM" id="MobiDB-lite"/>
    </source>
</evidence>
<dbReference type="EMBL" id="LIAE01006967">
    <property type="protein sequence ID" value="PAV83352.1"/>
    <property type="molecule type" value="Genomic_DNA"/>
</dbReference>
<sequence>MTNDRLRLRMHIECMTDKEMTGLDIEPSERNDYPRKSVAEHAKTKKANERKSSNLADGVLIDQLINLN</sequence>
<proteinExistence type="predicted"/>
<feature type="region of interest" description="Disordered" evidence="1">
    <location>
        <begin position="22"/>
        <end position="55"/>
    </location>
</feature>
<name>A0A2A2LAY9_9BILA</name>
<organism evidence="2 3">
    <name type="scientific">Diploscapter pachys</name>
    <dbReference type="NCBI Taxonomy" id="2018661"/>
    <lineage>
        <taxon>Eukaryota</taxon>
        <taxon>Metazoa</taxon>
        <taxon>Ecdysozoa</taxon>
        <taxon>Nematoda</taxon>
        <taxon>Chromadorea</taxon>
        <taxon>Rhabditida</taxon>
        <taxon>Rhabditina</taxon>
        <taxon>Rhabditomorpha</taxon>
        <taxon>Rhabditoidea</taxon>
        <taxon>Rhabditidae</taxon>
        <taxon>Diploscapter</taxon>
    </lineage>
</organism>
<comment type="caution">
    <text evidence="2">The sequence shown here is derived from an EMBL/GenBank/DDBJ whole genome shotgun (WGS) entry which is preliminary data.</text>
</comment>
<reference evidence="2 3" key="1">
    <citation type="journal article" date="2017" name="Curr. Biol.">
        <title>Genome architecture and evolution of a unichromosomal asexual nematode.</title>
        <authorList>
            <person name="Fradin H."/>
            <person name="Zegar C."/>
            <person name="Gutwein M."/>
            <person name="Lucas J."/>
            <person name="Kovtun M."/>
            <person name="Corcoran D."/>
            <person name="Baugh L.R."/>
            <person name="Kiontke K."/>
            <person name="Gunsalus K."/>
            <person name="Fitch D.H."/>
            <person name="Piano F."/>
        </authorList>
    </citation>
    <scope>NUCLEOTIDE SEQUENCE [LARGE SCALE GENOMIC DNA]</scope>
    <source>
        <strain evidence="2">PF1309</strain>
    </source>
</reference>
<gene>
    <name evidence="2" type="ORF">WR25_16358</name>
</gene>
<dbReference type="Proteomes" id="UP000218231">
    <property type="component" value="Unassembled WGS sequence"/>
</dbReference>
<evidence type="ECO:0000313" key="2">
    <source>
        <dbReference type="EMBL" id="PAV83352.1"/>
    </source>
</evidence>